<accession>A0A1I1GEC5</accession>
<dbReference type="Pfam" id="PF13520">
    <property type="entry name" value="AA_permease_2"/>
    <property type="match status" value="1"/>
</dbReference>
<feature type="transmembrane region" description="Helical" evidence="5">
    <location>
        <begin position="143"/>
        <end position="160"/>
    </location>
</feature>
<evidence type="ECO:0000313" key="6">
    <source>
        <dbReference type="EMBL" id="SFC09652.1"/>
    </source>
</evidence>
<dbReference type="RefSeq" id="WP_091502674.1">
    <property type="nucleotide sequence ID" value="NZ_FOLI01000005.1"/>
</dbReference>
<feature type="transmembrane region" description="Helical" evidence="5">
    <location>
        <begin position="252"/>
        <end position="274"/>
    </location>
</feature>
<keyword evidence="2 5" id="KW-0812">Transmembrane</keyword>
<evidence type="ECO:0000256" key="3">
    <source>
        <dbReference type="ARBA" id="ARBA00022989"/>
    </source>
</evidence>
<name>A0A1I1GEC5_9LACO</name>
<feature type="transmembrane region" description="Helical" evidence="5">
    <location>
        <begin position="406"/>
        <end position="429"/>
    </location>
</feature>
<feature type="transmembrane region" description="Helical" evidence="5">
    <location>
        <begin position="435"/>
        <end position="452"/>
    </location>
</feature>
<keyword evidence="4 5" id="KW-0472">Membrane</keyword>
<dbReference type="STRING" id="283737.SAMN05660453_1038"/>
<evidence type="ECO:0000256" key="2">
    <source>
        <dbReference type="ARBA" id="ARBA00022692"/>
    </source>
</evidence>
<feature type="transmembrane region" description="Helical" evidence="5">
    <location>
        <begin position="298"/>
        <end position="327"/>
    </location>
</feature>
<dbReference type="PANTHER" id="PTHR47704">
    <property type="entry name" value="POTASSIUM TRANSPORTER KIMA"/>
    <property type="match status" value="1"/>
</dbReference>
<sequence>MFRNLKRVVIGKPLKTSEEAGQSLTKSKALALLSSDALSSVAYGTESITSVLIAAGAVALWLQLPIAIIILILLAAIVLSYRQIIRAYPNGGGAYTVASTNWGPKAGLVAGGSLLVDYMLTVAVSAAAAADAITAAVPALLHYAVPLSIFTILILTALNLRGLRESANFLMVPVYFFIVVMTLTILWGLFQVATGSIPEHVAAKVGTDFSGLTVVFFLRALSSGSSSLTGVEAISNAVPNFKEPKEKHAASTLTMMAGILAFFFLGITFLSYWYGIQPNSHSTVLSQIAAETFGGQNIFFYLVQLATALILAVAANTGFSAFPVLAVNLAKDKYLPHLYLDKGDRLGYSNGILSLSVGAIILTVIFHGSTDNLIPLYAVGVFVPFTLSQSGMIIHWYRNRHEEGFWWAKSIINFIGAAMSAGLVVVLFVTRLNHVWPYLFIMPLVMFMFFKIHQHYENIARQLRLQYVNNVKAARHEYDGSTAIILVSNLTRVTSEAVDYAQSIATKVVAMHVSLDVNPGREAKIQAQFKEDFGDVRYVDVHTSYRSIVRPVVNFVSKVAKQSEKANHSVTVIIPQFVPKKPWQNVLHNQSSFRLRAALSSIDNISISTYYYHLSE</sequence>
<protein>
    <submittedName>
        <fullName evidence="6">Amino acid/polyamine/organocation transporter, APC superfamily (TC 2.A.3)</fullName>
    </submittedName>
</protein>
<dbReference type="Proteomes" id="UP000199376">
    <property type="component" value="Unassembled WGS sequence"/>
</dbReference>
<gene>
    <name evidence="6" type="ORF">SAMN05660453_1038</name>
</gene>
<evidence type="ECO:0000313" key="7">
    <source>
        <dbReference type="Proteomes" id="UP000199376"/>
    </source>
</evidence>
<dbReference type="GO" id="GO:0016020">
    <property type="term" value="C:membrane"/>
    <property type="evidence" value="ECO:0007669"/>
    <property type="project" value="UniProtKB-SubCell"/>
</dbReference>
<keyword evidence="3 5" id="KW-1133">Transmembrane helix</keyword>
<dbReference type="AlphaFoldDB" id="A0A1I1GEC5"/>
<reference evidence="6 7" key="1">
    <citation type="submission" date="2016-10" db="EMBL/GenBank/DDBJ databases">
        <authorList>
            <person name="de Groot N.N."/>
        </authorList>
    </citation>
    <scope>NUCLEOTIDE SEQUENCE [LARGE SCALE GENOMIC DNA]</scope>
    <source>
        <strain evidence="6 7">DSM 19113</strain>
    </source>
</reference>
<dbReference type="OrthoDB" id="9759676at2"/>
<evidence type="ECO:0000256" key="5">
    <source>
        <dbReference type="SAM" id="Phobius"/>
    </source>
</evidence>
<dbReference type="EMBL" id="FOLI01000005">
    <property type="protein sequence ID" value="SFC09652.1"/>
    <property type="molecule type" value="Genomic_DNA"/>
</dbReference>
<organism evidence="6 7">
    <name type="scientific">Fructobacillus durionis</name>
    <dbReference type="NCBI Taxonomy" id="283737"/>
    <lineage>
        <taxon>Bacteria</taxon>
        <taxon>Bacillati</taxon>
        <taxon>Bacillota</taxon>
        <taxon>Bacilli</taxon>
        <taxon>Lactobacillales</taxon>
        <taxon>Lactobacillaceae</taxon>
        <taxon>Fructobacillus</taxon>
    </lineage>
</organism>
<dbReference type="InterPro" id="IPR053153">
    <property type="entry name" value="APC_K+_Transporter"/>
</dbReference>
<feature type="transmembrane region" description="Helical" evidence="5">
    <location>
        <begin position="374"/>
        <end position="394"/>
    </location>
</feature>
<dbReference type="PANTHER" id="PTHR47704:SF1">
    <property type="entry name" value="POTASSIUM TRANSPORTER KIMA"/>
    <property type="match status" value="1"/>
</dbReference>
<evidence type="ECO:0000256" key="1">
    <source>
        <dbReference type="ARBA" id="ARBA00004141"/>
    </source>
</evidence>
<dbReference type="GO" id="GO:0022857">
    <property type="term" value="F:transmembrane transporter activity"/>
    <property type="evidence" value="ECO:0007669"/>
    <property type="project" value="InterPro"/>
</dbReference>
<feature type="transmembrane region" description="Helical" evidence="5">
    <location>
        <begin position="115"/>
        <end position="137"/>
    </location>
</feature>
<dbReference type="InterPro" id="IPR002293">
    <property type="entry name" value="AA/rel_permease1"/>
</dbReference>
<proteinExistence type="predicted"/>
<dbReference type="Gene3D" id="1.20.1740.10">
    <property type="entry name" value="Amino acid/polyamine transporter I"/>
    <property type="match status" value="1"/>
</dbReference>
<feature type="transmembrane region" description="Helical" evidence="5">
    <location>
        <begin position="348"/>
        <end position="368"/>
    </location>
</feature>
<feature type="transmembrane region" description="Helical" evidence="5">
    <location>
        <begin position="51"/>
        <end position="79"/>
    </location>
</feature>
<keyword evidence="7" id="KW-1185">Reference proteome</keyword>
<evidence type="ECO:0000256" key="4">
    <source>
        <dbReference type="ARBA" id="ARBA00023136"/>
    </source>
</evidence>
<feature type="transmembrane region" description="Helical" evidence="5">
    <location>
        <begin position="167"/>
        <end position="189"/>
    </location>
</feature>
<comment type="subcellular location">
    <subcellularLocation>
        <location evidence="1">Membrane</location>
        <topology evidence="1">Multi-pass membrane protein</topology>
    </subcellularLocation>
</comment>